<dbReference type="EMBL" id="FNHG01000013">
    <property type="protein sequence ID" value="SDM52927.1"/>
    <property type="molecule type" value="Genomic_DNA"/>
</dbReference>
<keyword evidence="3" id="KW-1185">Reference proteome</keyword>
<protein>
    <submittedName>
        <fullName evidence="2">Thioredoxin</fullName>
    </submittedName>
</protein>
<gene>
    <name evidence="2" type="ORF">SAMN04488568_11360</name>
</gene>
<dbReference type="OrthoDB" id="7629852at2"/>
<reference evidence="2 3" key="1">
    <citation type="submission" date="2016-10" db="EMBL/GenBank/DDBJ databases">
        <authorList>
            <person name="de Groot N.N."/>
        </authorList>
    </citation>
    <scope>NUCLEOTIDE SEQUENCE [LARGE SCALE GENOMIC DNA]</scope>
    <source>
        <strain evidence="2 3">DSM 16077</strain>
    </source>
</reference>
<dbReference type="InterPro" id="IPR036249">
    <property type="entry name" value="Thioredoxin-like_sf"/>
</dbReference>
<accession>A0A1G9TYX3</accession>
<name>A0A1G9TYX3_9PROT</name>
<dbReference type="AlphaFoldDB" id="A0A1G9TYX3"/>
<evidence type="ECO:0000313" key="3">
    <source>
        <dbReference type="Proteomes" id="UP000199759"/>
    </source>
</evidence>
<evidence type="ECO:0000259" key="1">
    <source>
        <dbReference type="PROSITE" id="PS51352"/>
    </source>
</evidence>
<organism evidence="2 3">
    <name type="scientific">Maricaulis salignorans</name>
    <dbReference type="NCBI Taxonomy" id="144026"/>
    <lineage>
        <taxon>Bacteria</taxon>
        <taxon>Pseudomonadati</taxon>
        <taxon>Pseudomonadota</taxon>
        <taxon>Alphaproteobacteria</taxon>
        <taxon>Maricaulales</taxon>
        <taxon>Maricaulaceae</taxon>
        <taxon>Maricaulis</taxon>
    </lineage>
</organism>
<dbReference type="PROSITE" id="PS51352">
    <property type="entry name" value="THIOREDOXIN_2"/>
    <property type="match status" value="1"/>
</dbReference>
<proteinExistence type="predicted"/>
<sequence>MRTALVVLALMAVFLGPNFMRGDWAAQAEAIEERPRLVAAMFRSSWCGACRILEPRVDDVRPDYEDAAIEFVRFDFTLGQRERVRDLAVEAGITELYDELVGRTGFLVLMDRETGTVFEIVTTNYDRDHIREAIDRWLSVTSGNAPAET</sequence>
<evidence type="ECO:0000313" key="2">
    <source>
        <dbReference type="EMBL" id="SDM52927.1"/>
    </source>
</evidence>
<dbReference type="STRING" id="144026.SAMN04488568_11360"/>
<dbReference type="Pfam" id="PF00085">
    <property type="entry name" value="Thioredoxin"/>
    <property type="match status" value="1"/>
</dbReference>
<dbReference type="InterPro" id="IPR013766">
    <property type="entry name" value="Thioredoxin_domain"/>
</dbReference>
<feature type="domain" description="Thioredoxin" evidence="1">
    <location>
        <begin position="4"/>
        <end position="139"/>
    </location>
</feature>
<dbReference type="SUPFAM" id="SSF52833">
    <property type="entry name" value="Thioredoxin-like"/>
    <property type="match status" value="1"/>
</dbReference>
<dbReference type="Gene3D" id="3.40.30.10">
    <property type="entry name" value="Glutaredoxin"/>
    <property type="match status" value="1"/>
</dbReference>
<dbReference type="Proteomes" id="UP000199759">
    <property type="component" value="Unassembled WGS sequence"/>
</dbReference>
<dbReference type="RefSeq" id="WP_091770619.1">
    <property type="nucleotide sequence ID" value="NZ_FNHG01000013.1"/>
</dbReference>